<sequence length="99" mass="10697">MGIVLVNSQLTRPIIPIVQLDDVRDEAGQFSLRYVSGDGTTLTEVGKLVPNDEGDGHVLVKEGSYTFTSPEGQTFNLRYVADKNGFQPIADHLPVAPVA</sequence>
<dbReference type="PROSITE" id="PS00233">
    <property type="entry name" value="CHIT_BIND_RR_1"/>
    <property type="match status" value="1"/>
</dbReference>
<keyword evidence="1 2" id="KW-0193">Cuticle</keyword>
<evidence type="ECO:0000256" key="2">
    <source>
        <dbReference type="PROSITE-ProRule" id="PRU00497"/>
    </source>
</evidence>
<gene>
    <name evidence="3" type="ORF">J437_LFUL016866</name>
</gene>
<dbReference type="InterPro" id="IPR031311">
    <property type="entry name" value="CHIT_BIND_RR_consensus"/>
</dbReference>
<dbReference type="InterPro" id="IPR050468">
    <property type="entry name" value="Cuticle_Struct_Prot"/>
</dbReference>
<dbReference type="EMBL" id="KZ309041">
    <property type="protein sequence ID" value="KAG8236549.1"/>
    <property type="molecule type" value="Genomic_DNA"/>
</dbReference>
<protein>
    <submittedName>
        <fullName evidence="3">Uncharacterized protein</fullName>
    </submittedName>
</protein>
<evidence type="ECO:0000313" key="4">
    <source>
        <dbReference type="Proteomes" id="UP000792457"/>
    </source>
</evidence>
<dbReference type="PANTHER" id="PTHR10380">
    <property type="entry name" value="CUTICLE PROTEIN"/>
    <property type="match status" value="1"/>
</dbReference>
<keyword evidence="4" id="KW-1185">Reference proteome</keyword>
<dbReference type="AlphaFoldDB" id="A0A8K0KLM8"/>
<comment type="caution">
    <text evidence="3">The sequence shown here is derived from an EMBL/GenBank/DDBJ whole genome shotgun (WGS) entry which is preliminary data.</text>
</comment>
<dbReference type="OrthoDB" id="6368834at2759"/>
<dbReference type="Pfam" id="PF00379">
    <property type="entry name" value="Chitin_bind_4"/>
    <property type="match status" value="1"/>
</dbReference>
<evidence type="ECO:0000256" key="1">
    <source>
        <dbReference type="ARBA" id="ARBA00022460"/>
    </source>
</evidence>
<proteinExistence type="predicted"/>
<reference evidence="3" key="2">
    <citation type="submission" date="2017-10" db="EMBL/GenBank/DDBJ databases">
        <title>Ladona fulva Genome sequencing and assembly.</title>
        <authorList>
            <person name="Murali S."/>
            <person name="Richards S."/>
            <person name="Bandaranaike D."/>
            <person name="Bellair M."/>
            <person name="Blankenburg K."/>
            <person name="Chao H."/>
            <person name="Dinh H."/>
            <person name="Doddapaneni H."/>
            <person name="Dugan-Rocha S."/>
            <person name="Elkadiri S."/>
            <person name="Gnanaolivu R."/>
            <person name="Hernandez B."/>
            <person name="Skinner E."/>
            <person name="Javaid M."/>
            <person name="Lee S."/>
            <person name="Li M."/>
            <person name="Ming W."/>
            <person name="Munidasa M."/>
            <person name="Muniz J."/>
            <person name="Nguyen L."/>
            <person name="Hughes D."/>
            <person name="Osuji N."/>
            <person name="Pu L.-L."/>
            <person name="Puazo M."/>
            <person name="Qu C."/>
            <person name="Quiroz J."/>
            <person name="Raj R."/>
            <person name="Weissenberger G."/>
            <person name="Xin Y."/>
            <person name="Zou X."/>
            <person name="Han Y."/>
            <person name="Worley K."/>
            <person name="Muzny D."/>
            <person name="Gibbs R."/>
        </authorList>
    </citation>
    <scope>NUCLEOTIDE SEQUENCE</scope>
    <source>
        <strain evidence="3">Sampled in the wild</strain>
    </source>
</reference>
<dbReference type="GO" id="GO:0062129">
    <property type="term" value="C:chitin-based extracellular matrix"/>
    <property type="evidence" value="ECO:0007669"/>
    <property type="project" value="TreeGrafter"/>
</dbReference>
<dbReference type="PROSITE" id="PS51155">
    <property type="entry name" value="CHIT_BIND_RR_2"/>
    <property type="match status" value="1"/>
</dbReference>
<dbReference type="Proteomes" id="UP000792457">
    <property type="component" value="Unassembled WGS sequence"/>
</dbReference>
<evidence type="ECO:0000313" key="3">
    <source>
        <dbReference type="EMBL" id="KAG8236549.1"/>
    </source>
</evidence>
<organism evidence="3 4">
    <name type="scientific">Ladona fulva</name>
    <name type="common">Scarce chaser dragonfly</name>
    <name type="synonym">Libellula fulva</name>
    <dbReference type="NCBI Taxonomy" id="123851"/>
    <lineage>
        <taxon>Eukaryota</taxon>
        <taxon>Metazoa</taxon>
        <taxon>Ecdysozoa</taxon>
        <taxon>Arthropoda</taxon>
        <taxon>Hexapoda</taxon>
        <taxon>Insecta</taxon>
        <taxon>Pterygota</taxon>
        <taxon>Palaeoptera</taxon>
        <taxon>Odonata</taxon>
        <taxon>Epiprocta</taxon>
        <taxon>Anisoptera</taxon>
        <taxon>Libelluloidea</taxon>
        <taxon>Libellulidae</taxon>
        <taxon>Ladona</taxon>
    </lineage>
</organism>
<dbReference type="InterPro" id="IPR000618">
    <property type="entry name" value="Insect_cuticle"/>
</dbReference>
<dbReference type="PANTHER" id="PTHR10380:SF173">
    <property type="entry name" value="CUTICULAR PROTEIN 47EF, ISOFORM C-RELATED"/>
    <property type="match status" value="1"/>
</dbReference>
<accession>A0A8K0KLM8</accession>
<dbReference type="GO" id="GO:0008010">
    <property type="term" value="F:structural constituent of chitin-based larval cuticle"/>
    <property type="evidence" value="ECO:0007669"/>
    <property type="project" value="TreeGrafter"/>
</dbReference>
<name>A0A8K0KLM8_LADFU</name>
<reference evidence="3" key="1">
    <citation type="submission" date="2013-04" db="EMBL/GenBank/DDBJ databases">
        <authorList>
            <person name="Qu J."/>
            <person name="Murali S.C."/>
            <person name="Bandaranaike D."/>
            <person name="Bellair M."/>
            <person name="Blankenburg K."/>
            <person name="Chao H."/>
            <person name="Dinh H."/>
            <person name="Doddapaneni H."/>
            <person name="Downs B."/>
            <person name="Dugan-Rocha S."/>
            <person name="Elkadiri S."/>
            <person name="Gnanaolivu R.D."/>
            <person name="Hernandez B."/>
            <person name="Javaid M."/>
            <person name="Jayaseelan J.C."/>
            <person name="Lee S."/>
            <person name="Li M."/>
            <person name="Ming W."/>
            <person name="Munidasa M."/>
            <person name="Muniz J."/>
            <person name="Nguyen L."/>
            <person name="Ongeri F."/>
            <person name="Osuji N."/>
            <person name="Pu L.-L."/>
            <person name="Puazo M."/>
            <person name="Qu C."/>
            <person name="Quiroz J."/>
            <person name="Raj R."/>
            <person name="Weissenberger G."/>
            <person name="Xin Y."/>
            <person name="Zou X."/>
            <person name="Han Y."/>
            <person name="Richards S."/>
            <person name="Worley K."/>
            <person name="Muzny D."/>
            <person name="Gibbs R."/>
        </authorList>
    </citation>
    <scope>NUCLEOTIDE SEQUENCE</scope>
    <source>
        <strain evidence="3">Sampled in the wild</strain>
    </source>
</reference>